<feature type="domain" description="PPIase cyclophilin-type" evidence="14">
    <location>
        <begin position="95"/>
        <end position="248"/>
    </location>
</feature>
<sequence>MAVAPPAVARPLVYFEVSVGGGLTRPETLVVGTRVQRGQDWRWGYQDGGPGNSGTVTKGASSSSSEWARVQWDNGNETECRWGQQGRFDLVIVHAGRIIFELFADVVPRTVENFRCLCTGERGRGRSGKSLHYQGSQFHRIIPGFMCQGGDFTRGDGTGGESIYGGTFGDENFRLRHTGPGVLSMANSGPNTNGSQFFICTRATPHLDGKHVVFGQLIDGMEILRVMEACGTAEGKPTQKVTIRDCGEIGREGILPNVAKSKKAKKEPTEVRALHILRKHKDSRKPSSWRQPTITCSREEASLFLGQLRQQLAPLGGPKGWGSLRKKFEELAKQHSDCSSAKSGGDLGLFAREKMQKPFSDAAFSLDVGELSELVTTESGVHLLLRVK</sequence>
<evidence type="ECO:0000256" key="12">
    <source>
        <dbReference type="PROSITE-ProRule" id="PRU00278"/>
    </source>
</evidence>
<dbReference type="PRINTS" id="PR00153">
    <property type="entry name" value="CSAPPISMRASE"/>
</dbReference>
<evidence type="ECO:0000259" key="15">
    <source>
        <dbReference type="PROSITE" id="PS50198"/>
    </source>
</evidence>
<gene>
    <name evidence="17" type="ORF">AMON00008_LOCUS36758</name>
</gene>
<organism evidence="17">
    <name type="scientific">Alexandrium monilatum</name>
    <dbReference type="NCBI Taxonomy" id="311494"/>
    <lineage>
        <taxon>Eukaryota</taxon>
        <taxon>Sar</taxon>
        <taxon>Alveolata</taxon>
        <taxon>Dinophyceae</taxon>
        <taxon>Gonyaulacales</taxon>
        <taxon>Pyrocystaceae</taxon>
        <taxon>Alexandrium</taxon>
    </lineage>
</organism>
<evidence type="ECO:0000256" key="3">
    <source>
        <dbReference type="ARBA" id="ARBA00004192"/>
    </source>
</evidence>
<reference evidence="17" key="1">
    <citation type="submission" date="2021-01" db="EMBL/GenBank/DDBJ databases">
        <authorList>
            <person name="Corre E."/>
            <person name="Pelletier E."/>
            <person name="Niang G."/>
            <person name="Scheremetjew M."/>
            <person name="Finn R."/>
            <person name="Kale V."/>
            <person name="Holt S."/>
            <person name="Cochrane G."/>
            <person name="Meng A."/>
            <person name="Brown T."/>
            <person name="Cohen L."/>
        </authorList>
    </citation>
    <scope>NUCLEOTIDE SEQUENCE</scope>
    <source>
        <strain evidence="17">CCMP3105</strain>
    </source>
</reference>
<accession>A0A7S4VT23</accession>
<dbReference type="Gene3D" id="3.10.50.40">
    <property type="match status" value="1"/>
</dbReference>
<dbReference type="Pfam" id="PF06701">
    <property type="entry name" value="MIB_HERC2"/>
    <property type="match status" value="1"/>
</dbReference>
<dbReference type="EMBL" id="HBNR01052414">
    <property type="protein sequence ID" value="CAE4617223.1"/>
    <property type="molecule type" value="Transcribed_RNA"/>
</dbReference>
<comment type="function">
    <text evidence="10">Peptidyl-prolyl cis/trans isomerase (PPIase) that acts as a key virulence factor by promoting host leukocyte transformation. Binds to and isomerizes specific phosphorylated Ser/Thr-Pro (pSer/Thr-Pro) motifs in a subset of proteins, resulting in conformational changes in the proteins. Promotes host leukocyte transformation by binding to phosphorylated host FBXW7, disrupting dimerization and promoting FBXW7 autoubiquitination and subsequent degradation. Degradation of host FBXW7, leads to stabilization of JUN, which promotes cell transformation.</text>
</comment>
<dbReference type="InterPro" id="IPR002130">
    <property type="entry name" value="Cyclophilin-type_PPIase_dom"/>
</dbReference>
<dbReference type="GO" id="GO:0046872">
    <property type="term" value="F:metal ion binding"/>
    <property type="evidence" value="ECO:0007669"/>
    <property type="project" value="InterPro"/>
</dbReference>
<dbReference type="FunFam" id="2.40.100.10:FF:000022">
    <property type="entry name" value="Peptidyl-prolyl cis-trans isomerase CYP95"/>
    <property type="match status" value="1"/>
</dbReference>
<evidence type="ECO:0000256" key="13">
    <source>
        <dbReference type="SAM" id="MobiDB-lite"/>
    </source>
</evidence>
<dbReference type="GO" id="GO:0004842">
    <property type="term" value="F:ubiquitin-protein transferase activity"/>
    <property type="evidence" value="ECO:0007669"/>
    <property type="project" value="InterPro"/>
</dbReference>
<dbReference type="Gene3D" id="2.30.30.40">
    <property type="entry name" value="SH3 Domains"/>
    <property type="match status" value="1"/>
</dbReference>
<evidence type="ECO:0000259" key="16">
    <source>
        <dbReference type="PROSITE" id="PS51416"/>
    </source>
</evidence>
<evidence type="ECO:0000256" key="9">
    <source>
        <dbReference type="ARBA" id="ARBA00023235"/>
    </source>
</evidence>
<dbReference type="InterPro" id="IPR020892">
    <property type="entry name" value="Cyclophilin-type_PPIase_CS"/>
</dbReference>
<keyword evidence="7 12" id="KW-0697">Rotamase</keyword>
<comment type="subunit">
    <text evidence="11">Interacts with host FBXW7; leading to FBXW7 autoubiquitination and subsequent degradation.</text>
</comment>
<feature type="region of interest" description="Disordered" evidence="13">
    <location>
        <begin position="42"/>
        <end position="61"/>
    </location>
</feature>
<protein>
    <recommendedName>
        <fullName evidence="4">peptidylprolyl isomerase</fullName>
        <ecNumber evidence="4">5.2.1.8</ecNumber>
    </recommendedName>
</protein>
<dbReference type="GO" id="GO:0016567">
    <property type="term" value="P:protein ubiquitination"/>
    <property type="evidence" value="ECO:0007669"/>
    <property type="project" value="InterPro"/>
</dbReference>
<comment type="catalytic activity">
    <reaction evidence="1">
        <text>[protein]-peptidylproline (omega=180) = [protein]-peptidylproline (omega=0)</text>
        <dbReference type="Rhea" id="RHEA:16237"/>
        <dbReference type="Rhea" id="RHEA-COMP:10747"/>
        <dbReference type="Rhea" id="RHEA-COMP:10748"/>
        <dbReference type="ChEBI" id="CHEBI:83833"/>
        <dbReference type="ChEBI" id="CHEBI:83834"/>
        <dbReference type="EC" id="5.2.1.8"/>
    </reaction>
</comment>
<dbReference type="GO" id="GO:0016018">
    <property type="term" value="F:cyclosporin A binding"/>
    <property type="evidence" value="ECO:0007669"/>
    <property type="project" value="TreeGrafter"/>
</dbReference>
<dbReference type="InterPro" id="IPR023058">
    <property type="entry name" value="PPIase_PpiC_CS"/>
</dbReference>
<comment type="subcellular location">
    <subcellularLocation>
        <location evidence="3">Host cytoplasm</location>
    </subcellularLocation>
    <subcellularLocation>
        <location evidence="2">Host nucleus</location>
    </subcellularLocation>
</comment>
<dbReference type="InterPro" id="IPR046357">
    <property type="entry name" value="PPIase_dom_sf"/>
</dbReference>
<dbReference type="PANTHER" id="PTHR11071:SF561">
    <property type="entry name" value="PEPTIDYL-PROLYL CIS-TRANS ISOMERASE D-RELATED"/>
    <property type="match status" value="1"/>
</dbReference>
<evidence type="ECO:0000256" key="5">
    <source>
        <dbReference type="ARBA" id="ARBA00022562"/>
    </source>
</evidence>
<evidence type="ECO:0000256" key="2">
    <source>
        <dbReference type="ARBA" id="ARBA00004147"/>
    </source>
</evidence>
<dbReference type="EC" id="5.2.1.8" evidence="4"/>
<dbReference type="InterPro" id="IPR010606">
    <property type="entry name" value="Mib_Herc2"/>
</dbReference>
<dbReference type="AlphaFoldDB" id="A0A7S4VT23"/>
<name>A0A7S4VT23_9DINO</name>
<dbReference type="GO" id="GO:0006457">
    <property type="term" value="P:protein folding"/>
    <property type="evidence" value="ECO:0007669"/>
    <property type="project" value="InterPro"/>
</dbReference>
<feature type="domain" description="PpiC" evidence="15">
    <location>
        <begin position="268"/>
        <end position="388"/>
    </location>
</feature>
<proteinExistence type="predicted"/>
<dbReference type="InterPro" id="IPR029000">
    <property type="entry name" value="Cyclophilin-like_dom_sf"/>
</dbReference>
<evidence type="ECO:0000256" key="10">
    <source>
        <dbReference type="ARBA" id="ARBA00054022"/>
    </source>
</evidence>
<evidence type="ECO:0000256" key="7">
    <source>
        <dbReference type="ARBA" id="ARBA00023110"/>
    </source>
</evidence>
<keyword evidence="9 12" id="KW-0413">Isomerase</keyword>
<evidence type="ECO:0000256" key="11">
    <source>
        <dbReference type="ARBA" id="ARBA00066165"/>
    </source>
</evidence>
<dbReference type="InterPro" id="IPR000297">
    <property type="entry name" value="PPIase_PpiC"/>
</dbReference>
<dbReference type="GO" id="GO:0003755">
    <property type="term" value="F:peptidyl-prolyl cis-trans isomerase activity"/>
    <property type="evidence" value="ECO:0007669"/>
    <property type="project" value="UniProtKB-KW"/>
</dbReference>
<evidence type="ECO:0000256" key="8">
    <source>
        <dbReference type="ARBA" id="ARBA00023200"/>
    </source>
</evidence>
<dbReference type="GO" id="GO:0042025">
    <property type="term" value="C:host cell nucleus"/>
    <property type="evidence" value="ECO:0007669"/>
    <property type="project" value="UniProtKB-SubCell"/>
</dbReference>
<dbReference type="Gene3D" id="2.40.100.10">
    <property type="entry name" value="Cyclophilin-like"/>
    <property type="match status" value="1"/>
</dbReference>
<dbReference type="GO" id="GO:0030430">
    <property type="term" value="C:host cell cytoplasm"/>
    <property type="evidence" value="ECO:0007669"/>
    <property type="project" value="UniProtKB-SubCell"/>
</dbReference>
<dbReference type="CDD" id="cd01926">
    <property type="entry name" value="cyclophilin_ABH_like"/>
    <property type="match status" value="1"/>
</dbReference>
<dbReference type="PROSITE" id="PS00170">
    <property type="entry name" value="CSA_PPIASE_1"/>
    <property type="match status" value="1"/>
</dbReference>
<dbReference type="FunFam" id="3.10.50.40:FF:000010">
    <property type="entry name" value="Peptidyl-prolyl cis-trans isomerase Pin1"/>
    <property type="match status" value="1"/>
</dbReference>
<dbReference type="SUPFAM" id="SSF159034">
    <property type="entry name" value="Mib/herc2 domain-like"/>
    <property type="match status" value="1"/>
</dbReference>
<keyword evidence="6" id="KW-0843">Virulence</keyword>
<feature type="domain" description="MIB/HERC2" evidence="16">
    <location>
        <begin position="21"/>
        <end position="96"/>
    </location>
</feature>
<dbReference type="PROSITE" id="PS51416">
    <property type="entry name" value="MIB_HERC2"/>
    <property type="match status" value="1"/>
</dbReference>
<dbReference type="PANTHER" id="PTHR11071">
    <property type="entry name" value="PEPTIDYL-PROLYL CIS-TRANS ISOMERASE"/>
    <property type="match status" value="1"/>
</dbReference>
<keyword evidence="5" id="KW-1048">Host nucleus</keyword>
<dbReference type="SUPFAM" id="SSF54534">
    <property type="entry name" value="FKBP-like"/>
    <property type="match status" value="1"/>
</dbReference>
<dbReference type="Pfam" id="PF00639">
    <property type="entry name" value="Rotamase"/>
    <property type="match status" value="1"/>
</dbReference>
<evidence type="ECO:0000256" key="1">
    <source>
        <dbReference type="ARBA" id="ARBA00000971"/>
    </source>
</evidence>
<evidence type="ECO:0000256" key="4">
    <source>
        <dbReference type="ARBA" id="ARBA00013194"/>
    </source>
</evidence>
<evidence type="ECO:0000256" key="6">
    <source>
        <dbReference type="ARBA" id="ARBA00023026"/>
    </source>
</evidence>
<dbReference type="GO" id="GO:0005737">
    <property type="term" value="C:cytoplasm"/>
    <property type="evidence" value="ECO:0007669"/>
    <property type="project" value="TreeGrafter"/>
</dbReference>
<dbReference type="Pfam" id="PF00160">
    <property type="entry name" value="Pro_isomerase"/>
    <property type="match status" value="1"/>
</dbReference>
<keyword evidence="8" id="KW-1035">Host cytoplasm</keyword>
<evidence type="ECO:0000313" key="17">
    <source>
        <dbReference type="EMBL" id="CAE4617223.1"/>
    </source>
</evidence>
<dbReference type="PROSITE" id="PS01096">
    <property type="entry name" value="PPIC_PPIASE_1"/>
    <property type="match status" value="1"/>
</dbReference>
<dbReference type="SUPFAM" id="SSF50891">
    <property type="entry name" value="Cyclophilin-like"/>
    <property type="match status" value="1"/>
</dbReference>
<evidence type="ECO:0000259" key="14">
    <source>
        <dbReference type="PROSITE" id="PS50072"/>
    </source>
</evidence>
<dbReference type="PROSITE" id="PS50198">
    <property type="entry name" value="PPIC_PPIASE_2"/>
    <property type="match status" value="1"/>
</dbReference>
<dbReference type="PROSITE" id="PS50072">
    <property type="entry name" value="CSA_PPIASE_2"/>
    <property type="match status" value="1"/>
</dbReference>
<dbReference type="InterPro" id="IPR037252">
    <property type="entry name" value="Mib_Herc2_sf"/>
</dbReference>